<evidence type="ECO:0000256" key="2">
    <source>
        <dbReference type="ARBA" id="ARBA00022741"/>
    </source>
</evidence>
<dbReference type="PANTHER" id="PTHR14187">
    <property type="entry name" value="ALPHA KINASE/ELONGATION FACTOR 2 KINASE"/>
    <property type="match status" value="1"/>
</dbReference>
<organism evidence="4 5">
    <name type="scientific">Potamilus streckersoni</name>
    <dbReference type="NCBI Taxonomy" id="2493646"/>
    <lineage>
        <taxon>Eukaryota</taxon>
        <taxon>Metazoa</taxon>
        <taxon>Spiralia</taxon>
        <taxon>Lophotrochozoa</taxon>
        <taxon>Mollusca</taxon>
        <taxon>Bivalvia</taxon>
        <taxon>Autobranchia</taxon>
        <taxon>Heteroconchia</taxon>
        <taxon>Palaeoheterodonta</taxon>
        <taxon>Unionida</taxon>
        <taxon>Unionoidea</taxon>
        <taxon>Unionidae</taxon>
        <taxon>Ambleminae</taxon>
        <taxon>Lampsilini</taxon>
        <taxon>Potamilus</taxon>
    </lineage>
</organism>
<keyword evidence="3" id="KW-0067">ATP-binding</keyword>
<sequence>MTGIDQSRMLVAAIDFGTTFSGYAFSFRSDFLQDPLKIHANHWTTGSGSNVSQKTSTCVLFKPNKAFHSFGFEAEDKYSELALEEQHSDWYYFRRFKMVLYKIQELSRDFEIEDADGKLMRAMDVFSASIRYLREHMLQAGEDKMYGLNSEEIHWVLTVPAIWSDAAKQFMREAAIQAGINGGNLLIALEPEAASFYCKYLPVERISGEGAVTCFRPASRYLVLDAGGGTIDITVHEVHADGRLKELYKANGGHWGGTKVDEAFQQLLVDIAGLDVMDAFYSKHRDDYLDLFREFELKKRTITMDMDQRITIKLPLSLHDEFVHHRGEDFRKSMLMRQELSGKLTFAGDKLRLDPEIMKNLFRNACSSIVCHLQEIFGQRSVRGTDTILMVGGFSESPVLRQAIKDSFPGKKVVIPNEAGLSVLKGAVIFGHKPAIVMQRVSRFTYGVETYTAFLPNVHEENRVEKHNGERVCLVFDKHVEIGQAIPSSGMFQERRYYPLTSTTTILKMAIYTSTDNNPLYTDDRGCEKLGELIVEYEDLTGGKNRPILAKMIFGGTELGVEVVEEKTGKQTRAAFNFLGETNA</sequence>
<evidence type="ECO:0000256" key="3">
    <source>
        <dbReference type="ARBA" id="ARBA00022840"/>
    </source>
</evidence>
<keyword evidence="2" id="KW-0547">Nucleotide-binding</keyword>
<dbReference type="InterPro" id="IPR013126">
    <property type="entry name" value="Hsp_70_fam"/>
</dbReference>
<dbReference type="AlphaFoldDB" id="A0AAE0W6V7"/>
<dbReference type="SUPFAM" id="SSF53067">
    <property type="entry name" value="Actin-like ATPase domain"/>
    <property type="match status" value="2"/>
</dbReference>
<dbReference type="Gene3D" id="3.30.420.40">
    <property type="match status" value="2"/>
</dbReference>
<dbReference type="GO" id="GO:0005524">
    <property type="term" value="F:ATP binding"/>
    <property type="evidence" value="ECO:0007669"/>
    <property type="project" value="UniProtKB-KW"/>
</dbReference>
<reference evidence="4" key="3">
    <citation type="submission" date="2023-05" db="EMBL/GenBank/DDBJ databases">
        <authorList>
            <person name="Smith C.H."/>
        </authorList>
    </citation>
    <scope>NUCLEOTIDE SEQUENCE</scope>
    <source>
        <strain evidence="4">CHS0354</strain>
        <tissue evidence="4">Mantle</tissue>
    </source>
</reference>
<name>A0AAE0W6V7_9BIVA</name>
<dbReference type="InterPro" id="IPR043129">
    <property type="entry name" value="ATPase_NBD"/>
</dbReference>
<dbReference type="PANTHER" id="PTHR14187:SF5">
    <property type="entry name" value="HEAT SHOCK 70 KDA PROTEIN 12A"/>
    <property type="match status" value="1"/>
</dbReference>
<dbReference type="Proteomes" id="UP001195483">
    <property type="component" value="Unassembled WGS sequence"/>
</dbReference>
<gene>
    <name evidence="4" type="ORF">CHS0354_027193</name>
</gene>
<comment type="similarity">
    <text evidence="1">Belongs to the heat shock protein 70 family.</text>
</comment>
<dbReference type="EMBL" id="JAEAOA010001631">
    <property type="protein sequence ID" value="KAK3602415.1"/>
    <property type="molecule type" value="Genomic_DNA"/>
</dbReference>
<reference evidence="4" key="1">
    <citation type="journal article" date="2021" name="Genome Biol. Evol.">
        <title>A High-Quality Reference Genome for a Parasitic Bivalve with Doubly Uniparental Inheritance (Bivalvia: Unionida).</title>
        <authorList>
            <person name="Smith C.H."/>
        </authorList>
    </citation>
    <scope>NUCLEOTIDE SEQUENCE</scope>
    <source>
        <strain evidence="4">CHS0354</strain>
    </source>
</reference>
<evidence type="ECO:0008006" key="6">
    <source>
        <dbReference type="Google" id="ProtNLM"/>
    </source>
</evidence>
<reference evidence="4" key="2">
    <citation type="journal article" date="2021" name="Genome Biol. Evol.">
        <title>Developing a high-quality reference genome for a parasitic bivalve with doubly uniparental inheritance (Bivalvia: Unionida).</title>
        <authorList>
            <person name="Smith C.H."/>
        </authorList>
    </citation>
    <scope>NUCLEOTIDE SEQUENCE</scope>
    <source>
        <strain evidence="4">CHS0354</strain>
        <tissue evidence="4">Mantle</tissue>
    </source>
</reference>
<comment type="caution">
    <text evidence="4">The sequence shown here is derived from an EMBL/GenBank/DDBJ whole genome shotgun (WGS) entry which is preliminary data.</text>
</comment>
<dbReference type="GO" id="GO:0140662">
    <property type="term" value="F:ATP-dependent protein folding chaperone"/>
    <property type="evidence" value="ECO:0007669"/>
    <property type="project" value="InterPro"/>
</dbReference>
<evidence type="ECO:0000313" key="5">
    <source>
        <dbReference type="Proteomes" id="UP001195483"/>
    </source>
</evidence>
<evidence type="ECO:0000313" key="4">
    <source>
        <dbReference type="EMBL" id="KAK3602415.1"/>
    </source>
</evidence>
<accession>A0AAE0W6V7</accession>
<dbReference type="CDD" id="cd10229">
    <property type="entry name" value="ASKHA_NBD_HSP70_HSPA12"/>
    <property type="match status" value="1"/>
</dbReference>
<evidence type="ECO:0000256" key="1">
    <source>
        <dbReference type="ARBA" id="ARBA00007381"/>
    </source>
</evidence>
<keyword evidence="5" id="KW-1185">Reference proteome</keyword>
<proteinExistence type="inferred from homology"/>
<protein>
    <recommendedName>
        <fullName evidence="6">Heat shock 70 kDa protein</fullName>
    </recommendedName>
</protein>
<dbReference type="Pfam" id="PF00012">
    <property type="entry name" value="HSP70"/>
    <property type="match status" value="1"/>
</dbReference>